<sequence>MAGYNWLQLADALTTANEMLLPRAIVRGWTVRLMDECMRSVGAAYHSRLEALSTLAADDRFALYVLDAARELTEVPGASGAKEAWCVVGDIRSPEVIDALVRELGTVPDDRFDDISMAVAMPAHLGALTSAQENAIAGDHRYGGMGEWEAVRQPQGTGAVTVPVPPGSHHVETRTNKGRSNTTTVSVTPGNQANVSVAVGKLAGTPKFS</sequence>
<dbReference type="RefSeq" id="WP_050669286.1">
    <property type="nucleotide sequence ID" value="NZ_LAIR01000002.1"/>
</dbReference>
<dbReference type="Proteomes" id="UP000037397">
    <property type="component" value="Unassembled WGS sequence"/>
</dbReference>
<evidence type="ECO:0000313" key="3">
    <source>
        <dbReference type="Proteomes" id="UP000037397"/>
    </source>
</evidence>
<gene>
    <name evidence="2" type="ORF">VV01_07140</name>
</gene>
<protein>
    <submittedName>
        <fullName evidence="2">Uncharacterized protein</fullName>
    </submittedName>
</protein>
<reference evidence="3" key="1">
    <citation type="submission" date="2015-03" db="EMBL/GenBank/DDBJ databases">
        <title>Luteipulveratus halotolerans sp. nov., a novel actinobacterium (Dermacoccaceae) from Sarawak, Malaysia.</title>
        <authorList>
            <person name="Juboi H."/>
            <person name="Basik A."/>
            <person name="Shamsul S.S."/>
            <person name="Arnold P."/>
            <person name="Schmitt E.K."/>
            <person name="Sanglier J.-J."/>
            <person name="Yeo T."/>
        </authorList>
    </citation>
    <scope>NUCLEOTIDE SEQUENCE [LARGE SCALE GENOMIC DNA]</scope>
    <source>
        <strain evidence="3">C296001</strain>
    </source>
</reference>
<evidence type="ECO:0000256" key="1">
    <source>
        <dbReference type="SAM" id="MobiDB-lite"/>
    </source>
</evidence>
<accession>A0A0L6CGQ3</accession>
<keyword evidence="3" id="KW-1185">Reference proteome</keyword>
<dbReference type="EMBL" id="LAIR01000002">
    <property type="protein sequence ID" value="KNX36976.1"/>
    <property type="molecule type" value="Genomic_DNA"/>
</dbReference>
<proteinExistence type="predicted"/>
<evidence type="ECO:0000313" key="2">
    <source>
        <dbReference type="EMBL" id="KNX36976.1"/>
    </source>
</evidence>
<comment type="caution">
    <text evidence="2">The sequence shown here is derived from an EMBL/GenBank/DDBJ whole genome shotgun (WGS) entry which is preliminary data.</text>
</comment>
<dbReference type="AlphaFoldDB" id="A0A0L6CGQ3"/>
<organism evidence="2 3">
    <name type="scientific">Luteipulveratus halotolerans</name>
    <dbReference type="NCBI Taxonomy" id="1631356"/>
    <lineage>
        <taxon>Bacteria</taxon>
        <taxon>Bacillati</taxon>
        <taxon>Actinomycetota</taxon>
        <taxon>Actinomycetes</taxon>
        <taxon>Micrococcales</taxon>
        <taxon>Dermacoccaceae</taxon>
        <taxon>Luteipulveratus</taxon>
    </lineage>
</organism>
<feature type="region of interest" description="Disordered" evidence="1">
    <location>
        <begin position="164"/>
        <end position="184"/>
    </location>
</feature>
<name>A0A0L6CGQ3_9MICO</name>